<dbReference type="HOGENOM" id="CLU_2647774_0_0_7"/>
<reference evidence="1 2" key="1">
    <citation type="journal article" date="2014" name="Nature">
        <title>An environmental bacterial taxon with a large and distinct metabolic repertoire.</title>
        <authorList>
            <person name="Wilson M.C."/>
            <person name="Mori T."/>
            <person name="Ruckert C."/>
            <person name="Uria A.R."/>
            <person name="Helf M.J."/>
            <person name="Takada K."/>
            <person name="Gernert C."/>
            <person name="Steffens U.A."/>
            <person name="Heycke N."/>
            <person name="Schmitt S."/>
            <person name="Rinke C."/>
            <person name="Helfrich E.J."/>
            <person name="Brachmann A.O."/>
            <person name="Gurgui C."/>
            <person name="Wakimoto T."/>
            <person name="Kracht M."/>
            <person name="Crusemann M."/>
            <person name="Hentschel U."/>
            <person name="Abe I."/>
            <person name="Matsunaga S."/>
            <person name="Kalinowski J."/>
            <person name="Takeyama H."/>
            <person name="Piel J."/>
        </authorList>
    </citation>
    <scope>NUCLEOTIDE SEQUENCE [LARGE SCALE GENOMIC DNA]</scope>
    <source>
        <strain evidence="2">TSY1</strain>
    </source>
</reference>
<comment type="caution">
    <text evidence="1">The sequence shown here is derived from an EMBL/GenBank/DDBJ whole genome shotgun (WGS) entry which is preliminary data.</text>
</comment>
<keyword evidence="2" id="KW-1185">Reference proteome</keyword>
<dbReference type="EMBL" id="AZHW01000403">
    <property type="protein sequence ID" value="ETW99782.1"/>
    <property type="molecule type" value="Genomic_DNA"/>
</dbReference>
<organism evidence="1 2">
    <name type="scientific">Entotheonella factor</name>
    <dbReference type="NCBI Taxonomy" id="1429438"/>
    <lineage>
        <taxon>Bacteria</taxon>
        <taxon>Pseudomonadati</taxon>
        <taxon>Nitrospinota/Tectimicrobiota group</taxon>
        <taxon>Candidatus Tectimicrobiota</taxon>
        <taxon>Candidatus Entotheonellia</taxon>
        <taxon>Candidatus Entotheonellales</taxon>
        <taxon>Candidatus Entotheonellaceae</taxon>
        <taxon>Candidatus Entotheonella</taxon>
    </lineage>
</organism>
<protein>
    <submittedName>
        <fullName evidence="1">Uncharacterized protein</fullName>
    </submittedName>
</protein>
<accession>W4LPC3</accession>
<dbReference type="AlphaFoldDB" id="W4LPC3"/>
<evidence type="ECO:0000313" key="2">
    <source>
        <dbReference type="Proteomes" id="UP000019141"/>
    </source>
</evidence>
<evidence type="ECO:0000313" key="1">
    <source>
        <dbReference type="EMBL" id="ETW99782.1"/>
    </source>
</evidence>
<gene>
    <name evidence="1" type="ORF">ETSY1_13700</name>
</gene>
<dbReference type="Proteomes" id="UP000019141">
    <property type="component" value="Unassembled WGS sequence"/>
</dbReference>
<proteinExistence type="predicted"/>
<name>W4LPC3_ENTF1</name>
<sequence length="76" mass="8410">MAEKPTIYIDYQSGKIQGPGRVIGHLFANPKSKSWFAPPEVSTIVISDAERFQYTVDRLRELGYPLVEGTAPSQGV</sequence>